<evidence type="ECO:0000313" key="2">
    <source>
        <dbReference type="Proteomes" id="UP000521943"/>
    </source>
</evidence>
<evidence type="ECO:0000313" key="1">
    <source>
        <dbReference type="EMBL" id="KAF6741112.1"/>
    </source>
</evidence>
<keyword evidence="2" id="KW-1185">Reference proteome</keyword>
<name>A0A8H6H7S6_9AGAR</name>
<reference evidence="1 2" key="1">
    <citation type="submission" date="2020-07" db="EMBL/GenBank/DDBJ databases">
        <title>Comparative genomics of pyrophilous fungi reveals a link between fire events and developmental genes.</title>
        <authorList>
            <consortium name="DOE Joint Genome Institute"/>
            <person name="Steindorff A.S."/>
            <person name="Carver A."/>
            <person name="Calhoun S."/>
            <person name="Stillman K."/>
            <person name="Liu H."/>
            <person name="Lipzen A."/>
            <person name="Pangilinan J."/>
            <person name="Labutti K."/>
            <person name="Bruns T.D."/>
            <person name="Grigoriev I.V."/>
        </authorList>
    </citation>
    <scope>NUCLEOTIDE SEQUENCE [LARGE SCALE GENOMIC DNA]</scope>
    <source>
        <strain evidence="1 2">CBS 144469</strain>
    </source>
</reference>
<dbReference type="OrthoDB" id="420046at2759"/>
<sequence>MRLLHIIGDGTAYEQLPPTWIAMINKLMAYPLALLSIYFISGLPPSILEPLSNLHTLDLGEGVVLDRRAHELRNQAPPWCLQTLRCESMGIHALCLNADYPPSTYRGLRVIVIQYIESLDQHTAAWSFIVEASKVAALEVISLSYTDLGAHSPLEANILQCFQAKPFALSTIPSLRFLRVKVHHDPGVGALDSYLDVASFLPSFPLVSLQGAPQPSLEILDLDYGSWSFGQLTADNYASFSSLNRDYSDWTALDDVFSDKTLFPRLQALRISSKYRYYHEDNSDETNAAAKEIADKWGLETLAAMPKTAERIPLVDLWAPGYETVYATTGVNQYLLSLTPANDLNASFAAIAAHEQTLWERGVQLVGDDTVGLNRAPTISFVVVGQHAMQSKDIVKVFDAQGKAGIRWGHFYAYTLIGDLSPKLDINDGVVRIS</sequence>
<dbReference type="Proteomes" id="UP000521943">
    <property type="component" value="Unassembled WGS sequence"/>
</dbReference>
<protein>
    <submittedName>
        <fullName evidence="1">Uncharacterized protein</fullName>
    </submittedName>
</protein>
<dbReference type="Gene3D" id="3.90.1150.10">
    <property type="entry name" value="Aspartate Aminotransferase, domain 1"/>
    <property type="match status" value="1"/>
</dbReference>
<proteinExistence type="predicted"/>
<dbReference type="AlphaFoldDB" id="A0A8H6H7S6"/>
<accession>A0A8H6H7S6</accession>
<organism evidence="1 2">
    <name type="scientific">Ephemerocybe angulata</name>
    <dbReference type="NCBI Taxonomy" id="980116"/>
    <lineage>
        <taxon>Eukaryota</taxon>
        <taxon>Fungi</taxon>
        <taxon>Dikarya</taxon>
        <taxon>Basidiomycota</taxon>
        <taxon>Agaricomycotina</taxon>
        <taxon>Agaricomycetes</taxon>
        <taxon>Agaricomycetidae</taxon>
        <taxon>Agaricales</taxon>
        <taxon>Agaricineae</taxon>
        <taxon>Psathyrellaceae</taxon>
        <taxon>Ephemerocybe</taxon>
    </lineage>
</organism>
<comment type="caution">
    <text evidence="1">The sequence shown here is derived from an EMBL/GenBank/DDBJ whole genome shotgun (WGS) entry which is preliminary data.</text>
</comment>
<dbReference type="EMBL" id="JACGCI010000290">
    <property type="protein sequence ID" value="KAF6741112.1"/>
    <property type="molecule type" value="Genomic_DNA"/>
</dbReference>
<dbReference type="InterPro" id="IPR015422">
    <property type="entry name" value="PyrdxlP-dep_Trfase_small"/>
</dbReference>
<gene>
    <name evidence="1" type="ORF">DFP72DRAFT_863128</name>
</gene>